<name>A0A9P5TFB3_GYMJU</name>
<evidence type="ECO:0000313" key="2">
    <source>
        <dbReference type="Proteomes" id="UP000724874"/>
    </source>
</evidence>
<sequence>MPHSREQLLKSAQNFCSAFSEKRSVEEILSHFSVTHEVSAIEYGAQTLAPFLGRQFLGISGVKQYFDVIGSLLSYENVSFSEYMVDAVSLKVSVKGRGRFTWLSTSQSWDETFTYTLDFDDELKLVRYQVWADSGSAYLAKLGKLAE</sequence>
<proteinExistence type="predicted"/>
<evidence type="ECO:0000313" key="1">
    <source>
        <dbReference type="EMBL" id="KAF8873863.1"/>
    </source>
</evidence>
<accession>A0A9P5TFB3</accession>
<evidence type="ECO:0008006" key="3">
    <source>
        <dbReference type="Google" id="ProtNLM"/>
    </source>
</evidence>
<gene>
    <name evidence="1" type="ORF">CPB84DRAFT_1798104</name>
</gene>
<dbReference type="AlphaFoldDB" id="A0A9P5TFB3"/>
<organism evidence="1 2">
    <name type="scientific">Gymnopilus junonius</name>
    <name type="common">Spectacular rustgill mushroom</name>
    <name type="synonym">Gymnopilus spectabilis subsp. junonius</name>
    <dbReference type="NCBI Taxonomy" id="109634"/>
    <lineage>
        <taxon>Eukaryota</taxon>
        <taxon>Fungi</taxon>
        <taxon>Dikarya</taxon>
        <taxon>Basidiomycota</taxon>
        <taxon>Agaricomycotina</taxon>
        <taxon>Agaricomycetes</taxon>
        <taxon>Agaricomycetidae</taxon>
        <taxon>Agaricales</taxon>
        <taxon>Agaricineae</taxon>
        <taxon>Hymenogastraceae</taxon>
        <taxon>Gymnopilus</taxon>
    </lineage>
</organism>
<dbReference type="OrthoDB" id="3352776at2759"/>
<reference evidence="1" key="1">
    <citation type="submission" date="2020-11" db="EMBL/GenBank/DDBJ databases">
        <authorList>
            <consortium name="DOE Joint Genome Institute"/>
            <person name="Ahrendt S."/>
            <person name="Riley R."/>
            <person name="Andreopoulos W."/>
            <person name="LaButti K."/>
            <person name="Pangilinan J."/>
            <person name="Ruiz-duenas F.J."/>
            <person name="Barrasa J.M."/>
            <person name="Sanchez-Garcia M."/>
            <person name="Camarero S."/>
            <person name="Miyauchi S."/>
            <person name="Serrano A."/>
            <person name="Linde D."/>
            <person name="Babiker R."/>
            <person name="Drula E."/>
            <person name="Ayuso-Fernandez I."/>
            <person name="Pacheco R."/>
            <person name="Padilla G."/>
            <person name="Ferreira P."/>
            <person name="Barriuso J."/>
            <person name="Kellner H."/>
            <person name="Castanera R."/>
            <person name="Alfaro M."/>
            <person name="Ramirez L."/>
            <person name="Pisabarro A.G."/>
            <person name="Kuo A."/>
            <person name="Tritt A."/>
            <person name="Lipzen A."/>
            <person name="He G."/>
            <person name="Yan M."/>
            <person name="Ng V."/>
            <person name="Cullen D."/>
            <person name="Martin F."/>
            <person name="Rosso M.-N."/>
            <person name="Henrissat B."/>
            <person name="Hibbett D."/>
            <person name="Martinez A.T."/>
            <person name="Grigoriev I.V."/>
        </authorList>
    </citation>
    <scope>NUCLEOTIDE SEQUENCE</scope>
    <source>
        <strain evidence="1">AH 44721</strain>
    </source>
</reference>
<comment type="caution">
    <text evidence="1">The sequence shown here is derived from an EMBL/GenBank/DDBJ whole genome shotgun (WGS) entry which is preliminary data.</text>
</comment>
<protein>
    <recommendedName>
        <fullName evidence="3">SnoaL-like domain-containing protein</fullName>
    </recommendedName>
</protein>
<dbReference type="Proteomes" id="UP000724874">
    <property type="component" value="Unassembled WGS sequence"/>
</dbReference>
<dbReference type="Gene3D" id="3.10.450.50">
    <property type="match status" value="1"/>
</dbReference>
<keyword evidence="2" id="KW-1185">Reference proteome</keyword>
<dbReference type="EMBL" id="JADNYJ010000227">
    <property type="protein sequence ID" value="KAF8873863.1"/>
    <property type="molecule type" value="Genomic_DNA"/>
</dbReference>